<dbReference type="PRINTS" id="PR00344">
    <property type="entry name" value="BCTRLSENSOR"/>
</dbReference>
<evidence type="ECO:0000256" key="3">
    <source>
        <dbReference type="ARBA" id="ARBA00022679"/>
    </source>
</evidence>
<dbReference type="SMART" id="SM00387">
    <property type="entry name" value="HATPase_c"/>
    <property type="match status" value="1"/>
</dbReference>
<gene>
    <name evidence="7" type="ORF">S06H3_45376</name>
</gene>
<dbReference type="InterPro" id="IPR050736">
    <property type="entry name" value="Sensor_HK_Regulatory"/>
</dbReference>
<comment type="catalytic activity">
    <reaction evidence="1">
        <text>ATP + protein L-histidine = ADP + protein N-phospho-L-histidine.</text>
        <dbReference type="EC" id="2.7.13.3"/>
    </reaction>
</comment>
<evidence type="ECO:0000259" key="6">
    <source>
        <dbReference type="PROSITE" id="PS50109"/>
    </source>
</evidence>
<dbReference type="PANTHER" id="PTHR43711">
    <property type="entry name" value="TWO-COMPONENT HISTIDINE KINASE"/>
    <property type="match status" value="1"/>
</dbReference>
<evidence type="ECO:0000256" key="2">
    <source>
        <dbReference type="ARBA" id="ARBA00012438"/>
    </source>
</evidence>
<dbReference type="EMBL" id="BARV01028325">
    <property type="protein sequence ID" value="GAI33197.1"/>
    <property type="molecule type" value="Genomic_DNA"/>
</dbReference>
<feature type="domain" description="Histidine kinase" evidence="6">
    <location>
        <begin position="1"/>
        <end position="145"/>
    </location>
</feature>
<dbReference type="GO" id="GO:0004673">
    <property type="term" value="F:protein histidine kinase activity"/>
    <property type="evidence" value="ECO:0007669"/>
    <property type="project" value="UniProtKB-EC"/>
</dbReference>
<evidence type="ECO:0000256" key="1">
    <source>
        <dbReference type="ARBA" id="ARBA00000085"/>
    </source>
</evidence>
<accession>X1MNH4</accession>
<dbReference type="SUPFAM" id="SSF55874">
    <property type="entry name" value="ATPase domain of HSP90 chaperone/DNA topoisomerase II/histidine kinase"/>
    <property type="match status" value="1"/>
</dbReference>
<evidence type="ECO:0000313" key="7">
    <source>
        <dbReference type="EMBL" id="GAI33197.1"/>
    </source>
</evidence>
<feature type="non-terminal residue" evidence="7">
    <location>
        <position position="1"/>
    </location>
</feature>
<keyword evidence="4" id="KW-0418">Kinase</keyword>
<evidence type="ECO:0000256" key="4">
    <source>
        <dbReference type="ARBA" id="ARBA00022777"/>
    </source>
</evidence>
<dbReference type="InterPro" id="IPR003594">
    <property type="entry name" value="HATPase_dom"/>
</dbReference>
<comment type="caution">
    <text evidence="7">The sequence shown here is derived from an EMBL/GenBank/DDBJ whole genome shotgun (WGS) entry which is preliminary data.</text>
</comment>
<dbReference type="Pfam" id="PF02518">
    <property type="entry name" value="HATPase_c"/>
    <property type="match status" value="1"/>
</dbReference>
<keyword evidence="3" id="KW-0808">Transferase</keyword>
<dbReference type="PANTHER" id="PTHR43711:SF31">
    <property type="entry name" value="HISTIDINE KINASE"/>
    <property type="match status" value="1"/>
</dbReference>
<reference evidence="7" key="1">
    <citation type="journal article" date="2014" name="Front. Microbiol.">
        <title>High frequency of phylogenetically diverse reductive dehalogenase-homologous genes in deep subseafloor sedimentary metagenomes.</title>
        <authorList>
            <person name="Kawai M."/>
            <person name="Futagami T."/>
            <person name="Toyoda A."/>
            <person name="Takaki Y."/>
            <person name="Nishi S."/>
            <person name="Hori S."/>
            <person name="Arai W."/>
            <person name="Tsubouchi T."/>
            <person name="Morono Y."/>
            <person name="Uchiyama I."/>
            <person name="Ito T."/>
            <person name="Fujiyama A."/>
            <person name="Inagaki F."/>
            <person name="Takami H."/>
        </authorList>
    </citation>
    <scope>NUCLEOTIDE SEQUENCE</scope>
    <source>
        <strain evidence="7">Expedition CK06-06</strain>
    </source>
</reference>
<keyword evidence="5" id="KW-0902">Two-component regulatory system</keyword>
<dbReference type="Gene3D" id="3.30.565.10">
    <property type="entry name" value="Histidine kinase-like ATPase, C-terminal domain"/>
    <property type="match status" value="1"/>
</dbReference>
<dbReference type="PROSITE" id="PS50109">
    <property type="entry name" value="HIS_KIN"/>
    <property type="match status" value="1"/>
</dbReference>
<organism evidence="7">
    <name type="scientific">marine sediment metagenome</name>
    <dbReference type="NCBI Taxonomy" id="412755"/>
    <lineage>
        <taxon>unclassified sequences</taxon>
        <taxon>metagenomes</taxon>
        <taxon>ecological metagenomes</taxon>
    </lineage>
</organism>
<evidence type="ECO:0000256" key="5">
    <source>
        <dbReference type="ARBA" id="ARBA00023012"/>
    </source>
</evidence>
<dbReference type="InterPro" id="IPR004358">
    <property type="entry name" value="Sig_transdc_His_kin-like_C"/>
</dbReference>
<dbReference type="InterPro" id="IPR036890">
    <property type="entry name" value="HATPase_C_sf"/>
</dbReference>
<dbReference type="AlphaFoldDB" id="X1MNH4"/>
<dbReference type="GO" id="GO:0000160">
    <property type="term" value="P:phosphorelay signal transduction system"/>
    <property type="evidence" value="ECO:0007669"/>
    <property type="project" value="UniProtKB-KW"/>
</dbReference>
<dbReference type="EC" id="2.7.13.3" evidence="2"/>
<proteinExistence type="predicted"/>
<protein>
    <recommendedName>
        <fullName evidence="2">histidine kinase</fullName>
        <ecNumber evidence="2">2.7.13.3</ecNumber>
    </recommendedName>
</protein>
<name>X1MNH4_9ZZZZ</name>
<sequence>KAVAERIVRLLSEIARQARVSLRLKGMDKLPLIQSNEKDLEQLFFALVENAIQAADGKKQCRLIISGDVKDEHIELRFSDTCGGIAPENLDRIFEPFFTTRPVGERTGLGLCIVERIVSGAGGKIRVESKAGKGATFLVTLPVNKGGGA</sequence>
<dbReference type="InterPro" id="IPR005467">
    <property type="entry name" value="His_kinase_dom"/>
</dbReference>